<dbReference type="PANTHER" id="PTHR24567:SF26">
    <property type="entry name" value="REGULATORY PROTEIN YEIL"/>
    <property type="match status" value="1"/>
</dbReference>
<organism evidence="6 7">
    <name type="scientific">Olleya aquimaris</name>
    <dbReference type="NCBI Taxonomy" id="639310"/>
    <lineage>
        <taxon>Bacteria</taxon>
        <taxon>Pseudomonadati</taxon>
        <taxon>Bacteroidota</taxon>
        <taxon>Flavobacteriia</taxon>
        <taxon>Flavobacteriales</taxon>
        <taxon>Flavobacteriaceae</taxon>
    </lineage>
</organism>
<evidence type="ECO:0000313" key="7">
    <source>
        <dbReference type="Proteomes" id="UP000248703"/>
    </source>
</evidence>
<dbReference type="InterPro" id="IPR050397">
    <property type="entry name" value="Env_Response_Regulators"/>
</dbReference>
<dbReference type="Gene3D" id="1.10.10.10">
    <property type="entry name" value="Winged helix-like DNA-binding domain superfamily/Winged helix DNA-binding domain"/>
    <property type="match status" value="1"/>
</dbReference>
<dbReference type="Gene3D" id="2.60.120.10">
    <property type="entry name" value="Jelly Rolls"/>
    <property type="match status" value="1"/>
</dbReference>
<evidence type="ECO:0000256" key="3">
    <source>
        <dbReference type="ARBA" id="ARBA00023163"/>
    </source>
</evidence>
<feature type="domain" description="Cyclic nucleotide-binding" evidence="4">
    <location>
        <begin position="38"/>
        <end position="158"/>
    </location>
</feature>
<evidence type="ECO:0000256" key="1">
    <source>
        <dbReference type="ARBA" id="ARBA00023015"/>
    </source>
</evidence>
<gene>
    <name evidence="6" type="ORF">LY08_01280</name>
</gene>
<keyword evidence="1" id="KW-0805">Transcription regulation</keyword>
<dbReference type="SMART" id="SM00100">
    <property type="entry name" value="cNMP"/>
    <property type="match status" value="1"/>
</dbReference>
<dbReference type="Pfam" id="PF00027">
    <property type="entry name" value="cNMP_binding"/>
    <property type="match status" value="1"/>
</dbReference>
<dbReference type="PROSITE" id="PS50042">
    <property type="entry name" value="CNMP_BINDING_3"/>
    <property type="match status" value="1"/>
</dbReference>
<keyword evidence="7" id="KW-1185">Reference proteome</keyword>
<protein>
    <submittedName>
        <fullName evidence="6">CRP-like cAMP-binding protein</fullName>
    </submittedName>
</protein>
<dbReference type="Pfam" id="PF13545">
    <property type="entry name" value="HTH_Crp_2"/>
    <property type="match status" value="1"/>
</dbReference>
<evidence type="ECO:0000259" key="5">
    <source>
        <dbReference type="PROSITE" id="PS51063"/>
    </source>
</evidence>
<dbReference type="GO" id="GO:0003700">
    <property type="term" value="F:DNA-binding transcription factor activity"/>
    <property type="evidence" value="ECO:0007669"/>
    <property type="project" value="TreeGrafter"/>
</dbReference>
<dbReference type="EMBL" id="QLLO01000003">
    <property type="protein sequence ID" value="RAJ16420.1"/>
    <property type="molecule type" value="Genomic_DNA"/>
</dbReference>
<dbReference type="GO" id="GO:0005829">
    <property type="term" value="C:cytosol"/>
    <property type="evidence" value="ECO:0007669"/>
    <property type="project" value="TreeGrafter"/>
</dbReference>
<dbReference type="PROSITE" id="PS51063">
    <property type="entry name" value="HTH_CRP_2"/>
    <property type="match status" value="1"/>
</dbReference>
<keyword evidence="2" id="KW-0238">DNA-binding</keyword>
<evidence type="ECO:0000256" key="2">
    <source>
        <dbReference type="ARBA" id="ARBA00023125"/>
    </source>
</evidence>
<dbReference type="InterPro" id="IPR014710">
    <property type="entry name" value="RmlC-like_jellyroll"/>
</dbReference>
<proteinExistence type="predicted"/>
<dbReference type="InterPro" id="IPR036390">
    <property type="entry name" value="WH_DNA-bd_sf"/>
</dbReference>
<dbReference type="SUPFAM" id="SSF51206">
    <property type="entry name" value="cAMP-binding domain-like"/>
    <property type="match status" value="1"/>
</dbReference>
<feature type="domain" description="HTH crp-type" evidence="5">
    <location>
        <begin position="172"/>
        <end position="243"/>
    </location>
</feature>
<reference evidence="6 7" key="1">
    <citation type="submission" date="2018-06" db="EMBL/GenBank/DDBJ databases">
        <title>Genomic Encyclopedia of Archaeal and Bacterial Type Strains, Phase II (KMG-II): from individual species to whole genera.</title>
        <authorList>
            <person name="Goeker M."/>
        </authorList>
    </citation>
    <scope>NUCLEOTIDE SEQUENCE [LARGE SCALE GENOMIC DNA]</scope>
    <source>
        <strain evidence="6 7">DSM 24464</strain>
    </source>
</reference>
<dbReference type="InterPro" id="IPR036388">
    <property type="entry name" value="WH-like_DNA-bd_sf"/>
</dbReference>
<dbReference type="InterPro" id="IPR000595">
    <property type="entry name" value="cNMP-bd_dom"/>
</dbReference>
<dbReference type="InterPro" id="IPR012318">
    <property type="entry name" value="HTH_CRP"/>
</dbReference>
<dbReference type="GO" id="GO:0003677">
    <property type="term" value="F:DNA binding"/>
    <property type="evidence" value="ECO:0007669"/>
    <property type="project" value="UniProtKB-KW"/>
</dbReference>
<evidence type="ECO:0000313" key="6">
    <source>
        <dbReference type="EMBL" id="RAJ16420.1"/>
    </source>
</evidence>
<dbReference type="AlphaFoldDB" id="A0A327RHA4"/>
<dbReference type="CDD" id="cd00038">
    <property type="entry name" value="CAP_ED"/>
    <property type="match status" value="1"/>
</dbReference>
<comment type="caution">
    <text evidence="6">The sequence shown here is derived from an EMBL/GenBank/DDBJ whole genome shotgun (WGS) entry which is preliminary data.</text>
</comment>
<evidence type="ECO:0000259" key="4">
    <source>
        <dbReference type="PROSITE" id="PS50042"/>
    </source>
</evidence>
<dbReference type="Proteomes" id="UP000248703">
    <property type="component" value="Unassembled WGS sequence"/>
</dbReference>
<accession>A0A327RHA4</accession>
<name>A0A327RHA4_9FLAO</name>
<dbReference type="PANTHER" id="PTHR24567">
    <property type="entry name" value="CRP FAMILY TRANSCRIPTIONAL REGULATORY PROTEIN"/>
    <property type="match status" value="1"/>
</dbReference>
<dbReference type="SMART" id="SM00419">
    <property type="entry name" value="HTH_CRP"/>
    <property type="match status" value="1"/>
</dbReference>
<sequence>MLVLFYDICHIMYTFDVSLFYNLGMSKCEQCIVRQFNSLKTLTREELMRVSACKTGKIIKKGEVIFKEGDTLNGIYCVRDGVCKMSKLSENGKDQVVKLVVKGGMMGQRSLVSGETANLSAVAINDMQICFIPKQEILNDLQKNSNFSMDVLKKMAQDLRDADDTVVDMAQKTVKQRMAETLIYISKKFGHDANGFLNITLSREDFASIVGTATESAIRILSLFKKEGLISTSGKQIKIEDEQGLMRIE</sequence>
<keyword evidence="3" id="KW-0804">Transcription</keyword>
<dbReference type="PRINTS" id="PR00034">
    <property type="entry name" value="HTHCRP"/>
</dbReference>
<dbReference type="SUPFAM" id="SSF46785">
    <property type="entry name" value="Winged helix' DNA-binding domain"/>
    <property type="match status" value="1"/>
</dbReference>
<dbReference type="InterPro" id="IPR018490">
    <property type="entry name" value="cNMP-bd_dom_sf"/>
</dbReference>